<feature type="transmembrane region" description="Helical" evidence="8">
    <location>
        <begin position="244"/>
        <end position="264"/>
    </location>
</feature>
<feature type="transmembrane region" description="Helical" evidence="8">
    <location>
        <begin position="186"/>
        <end position="203"/>
    </location>
</feature>
<keyword evidence="3" id="KW-1003">Cell membrane</keyword>
<dbReference type="Proteomes" id="UP001157161">
    <property type="component" value="Unassembled WGS sequence"/>
</dbReference>
<dbReference type="EMBL" id="BSUM01000001">
    <property type="protein sequence ID" value="GMA33445.1"/>
    <property type="molecule type" value="Genomic_DNA"/>
</dbReference>
<reference evidence="10" key="1">
    <citation type="journal article" date="2014" name="Int. J. Syst. Evol. Microbiol.">
        <title>Complete genome sequence of Corynebacterium casei LMG S-19264T (=DSM 44701T), isolated from a smear-ripened cheese.</title>
        <authorList>
            <consortium name="US DOE Joint Genome Institute (JGI-PGF)"/>
            <person name="Walter F."/>
            <person name="Albersmeier A."/>
            <person name="Kalinowski J."/>
            <person name="Ruckert C."/>
        </authorList>
    </citation>
    <scope>NUCLEOTIDE SEQUENCE</scope>
    <source>
        <strain evidence="10">NBRC 112290</strain>
    </source>
</reference>
<dbReference type="AlphaFoldDB" id="A0AA38CWI5"/>
<evidence type="ECO:0000313" key="10">
    <source>
        <dbReference type="EMBL" id="GMA33445.1"/>
    </source>
</evidence>
<accession>A0AA38CWI5</accession>
<dbReference type="PANTHER" id="PTHR40074">
    <property type="entry name" value="O-ACETYLTRANSFERASE WECH"/>
    <property type="match status" value="1"/>
</dbReference>
<feature type="transmembrane region" description="Helical" evidence="8">
    <location>
        <begin position="122"/>
        <end position="141"/>
    </location>
</feature>
<organism evidence="10 11">
    <name type="scientific">Litorihabitans aurantiacus</name>
    <dbReference type="NCBI Taxonomy" id="1930061"/>
    <lineage>
        <taxon>Bacteria</taxon>
        <taxon>Bacillati</taxon>
        <taxon>Actinomycetota</taxon>
        <taxon>Actinomycetes</taxon>
        <taxon>Micrococcales</taxon>
        <taxon>Beutenbergiaceae</taxon>
        <taxon>Litorihabitans</taxon>
    </lineage>
</organism>
<evidence type="ECO:0000259" key="9">
    <source>
        <dbReference type="Pfam" id="PF01757"/>
    </source>
</evidence>
<feature type="domain" description="Acyltransferase 3" evidence="9">
    <location>
        <begin position="45"/>
        <end position="358"/>
    </location>
</feature>
<comment type="similarity">
    <text evidence="2">Belongs to the acyltransferase 3 family.</text>
</comment>
<feature type="transmembrane region" description="Helical" evidence="8">
    <location>
        <begin position="323"/>
        <end position="340"/>
    </location>
</feature>
<feature type="transmembrane region" description="Helical" evidence="8">
    <location>
        <begin position="86"/>
        <end position="102"/>
    </location>
</feature>
<evidence type="ECO:0000256" key="8">
    <source>
        <dbReference type="SAM" id="Phobius"/>
    </source>
</evidence>
<evidence type="ECO:0000256" key="7">
    <source>
        <dbReference type="SAM" id="MobiDB-lite"/>
    </source>
</evidence>
<name>A0AA38CWI5_9MICO</name>
<dbReference type="PANTHER" id="PTHR40074:SF2">
    <property type="entry name" value="O-ACETYLTRANSFERASE WECH"/>
    <property type="match status" value="1"/>
</dbReference>
<protein>
    <recommendedName>
        <fullName evidence="9">Acyltransferase 3 domain-containing protein</fullName>
    </recommendedName>
</protein>
<keyword evidence="6 8" id="KW-0472">Membrane</keyword>
<evidence type="ECO:0000256" key="6">
    <source>
        <dbReference type="ARBA" id="ARBA00023136"/>
    </source>
</evidence>
<keyword evidence="4 8" id="KW-0812">Transmembrane</keyword>
<evidence type="ECO:0000256" key="2">
    <source>
        <dbReference type="ARBA" id="ARBA00007400"/>
    </source>
</evidence>
<feature type="transmembrane region" description="Helical" evidence="8">
    <location>
        <begin position="215"/>
        <end position="232"/>
    </location>
</feature>
<dbReference type="RefSeq" id="WP_284252290.1">
    <property type="nucleotide sequence ID" value="NZ_BSUM01000001.1"/>
</dbReference>
<reference evidence="10" key="2">
    <citation type="submission" date="2023-02" db="EMBL/GenBank/DDBJ databases">
        <authorList>
            <person name="Sun Q."/>
            <person name="Mori K."/>
        </authorList>
    </citation>
    <scope>NUCLEOTIDE SEQUENCE</scope>
    <source>
        <strain evidence="10">NBRC 112290</strain>
    </source>
</reference>
<dbReference type="GO" id="GO:0009246">
    <property type="term" value="P:enterobacterial common antigen biosynthetic process"/>
    <property type="evidence" value="ECO:0007669"/>
    <property type="project" value="TreeGrafter"/>
</dbReference>
<dbReference type="InterPro" id="IPR002656">
    <property type="entry name" value="Acyl_transf_3_dom"/>
</dbReference>
<evidence type="ECO:0000256" key="1">
    <source>
        <dbReference type="ARBA" id="ARBA00004651"/>
    </source>
</evidence>
<evidence type="ECO:0000256" key="4">
    <source>
        <dbReference type="ARBA" id="ARBA00022692"/>
    </source>
</evidence>
<dbReference type="GO" id="GO:0016413">
    <property type="term" value="F:O-acetyltransferase activity"/>
    <property type="evidence" value="ECO:0007669"/>
    <property type="project" value="TreeGrafter"/>
</dbReference>
<comment type="subcellular location">
    <subcellularLocation>
        <location evidence="1">Cell membrane</location>
        <topology evidence="1">Multi-pass membrane protein</topology>
    </subcellularLocation>
</comment>
<dbReference type="Pfam" id="PF01757">
    <property type="entry name" value="Acyl_transf_3"/>
    <property type="match status" value="1"/>
</dbReference>
<feature type="transmembrane region" description="Helical" evidence="8">
    <location>
        <begin position="270"/>
        <end position="295"/>
    </location>
</feature>
<feature type="transmembrane region" description="Helical" evidence="8">
    <location>
        <begin position="360"/>
        <end position="381"/>
    </location>
</feature>
<evidence type="ECO:0000313" key="11">
    <source>
        <dbReference type="Proteomes" id="UP001157161"/>
    </source>
</evidence>
<evidence type="ECO:0000256" key="3">
    <source>
        <dbReference type="ARBA" id="ARBA00022475"/>
    </source>
</evidence>
<evidence type="ECO:0000256" key="5">
    <source>
        <dbReference type="ARBA" id="ARBA00022989"/>
    </source>
</evidence>
<proteinExistence type="inferred from homology"/>
<keyword evidence="11" id="KW-1185">Reference proteome</keyword>
<gene>
    <name evidence="10" type="ORF">GCM10025875_34370</name>
</gene>
<sequence>MTTSRDPAHARTSRQPAPSGRSAPAGPTDADAPTPGAPAPSRDVFWDAVRGVCILGVVWTHTRTGIPYLDGPHAWNFDAWLVVREVWNFPVAVFVFLAAFFVRPARVLERPGAWLRSRAVRLGVPFLVWSTAFTLLGAALAGTRDVRRLVRDVVLGASAPHLYFVLVLLQLVVVTPLLLRVLEARWRWVMWLVTPAFAVWLYVRTLADGGPPSFSNTWLLGWFGFYWAGLWVRRYGTPRVGVRAAVVIAVLATAASVAEAALLVRAGVDVGFAVGQLSGTSVVAAFAVVLLLVVWHERRTDRGDTPPPGRFARALAHLGRDSYGIYYVHVLWLTLLWRAVAPPWSGDGLVAMPVLPLLQLAEAAGALALSLGLMAAVRALVGRTAASRWLGF</sequence>
<feature type="region of interest" description="Disordered" evidence="7">
    <location>
        <begin position="1"/>
        <end position="38"/>
    </location>
</feature>
<keyword evidence="5 8" id="KW-1133">Transmembrane helix</keyword>
<feature type="transmembrane region" description="Helical" evidence="8">
    <location>
        <begin position="161"/>
        <end position="179"/>
    </location>
</feature>
<dbReference type="GO" id="GO:0005886">
    <property type="term" value="C:plasma membrane"/>
    <property type="evidence" value="ECO:0007669"/>
    <property type="project" value="UniProtKB-SubCell"/>
</dbReference>
<feature type="compositionally biased region" description="Low complexity" evidence="7">
    <location>
        <begin position="13"/>
        <end position="34"/>
    </location>
</feature>
<comment type="caution">
    <text evidence="10">The sequence shown here is derived from an EMBL/GenBank/DDBJ whole genome shotgun (WGS) entry which is preliminary data.</text>
</comment>